<feature type="signal peptide" evidence="1">
    <location>
        <begin position="1"/>
        <end position="20"/>
    </location>
</feature>
<dbReference type="PROSITE" id="PS51762">
    <property type="entry name" value="GH16_2"/>
    <property type="match status" value="1"/>
</dbReference>
<dbReference type="PANTHER" id="PTHR10963">
    <property type="entry name" value="GLYCOSYL HYDROLASE-RELATED"/>
    <property type="match status" value="1"/>
</dbReference>
<dbReference type="Gene3D" id="2.60.120.200">
    <property type="match status" value="1"/>
</dbReference>
<dbReference type="GO" id="GO:0004553">
    <property type="term" value="F:hydrolase activity, hydrolyzing O-glycosyl compounds"/>
    <property type="evidence" value="ECO:0007669"/>
    <property type="project" value="InterPro"/>
</dbReference>
<evidence type="ECO:0000313" key="3">
    <source>
        <dbReference type="EMBL" id="KAJ7358316.1"/>
    </source>
</evidence>
<feature type="chain" id="PRO_5042151293" evidence="1">
    <location>
        <begin position="21"/>
        <end position="285"/>
    </location>
</feature>
<dbReference type="PANTHER" id="PTHR10963:SF60">
    <property type="entry name" value="GRAM-NEGATIVE BACTERIA-BINDING PROTEIN 1-RELATED"/>
    <property type="match status" value="1"/>
</dbReference>
<evidence type="ECO:0000259" key="2">
    <source>
        <dbReference type="PROSITE" id="PS51762"/>
    </source>
</evidence>
<dbReference type="InterPro" id="IPR000757">
    <property type="entry name" value="Beta-glucanase-like"/>
</dbReference>
<protein>
    <submittedName>
        <fullName evidence="3">Glycoside hydrolase family 16 protein</fullName>
    </submittedName>
</protein>
<accession>A0AAD7F0N9</accession>
<dbReference type="InterPro" id="IPR013320">
    <property type="entry name" value="ConA-like_dom_sf"/>
</dbReference>
<dbReference type="GO" id="GO:0005975">
    <property type="term" value="P:carbohydrate metabolic process"/>
    <property type="evidence" value="ECO:0007669"/>
    <property type="project" value="InterPro"/>
</dbReference>
<reference evidence="3" key="1">
    <citation type="submission" date="2023-03" db="EMBL/GenBank/DDBJ databases">
        <title>Massive genome expansion in bonnet fungi (Mycena s.s.) driven by repeated elements and novel gene families across ecological guilds.</title>
        <authorList>
            <consortium name="Lawrence Berkeley National Laboratory"/>
            <person name="Harder C.B."/>
            <person name="Miyauchi S."/>
            <person name="Viragh M."/>
            <person name="Kuo A."/>
            <person name="Thoen E."/>
            <person name="Andreopoulos B."/>
            <person name="Lu D."/>
            <person name="Skrede I."/>
            <person name="Drula E."/>
            <person name="Henrissat B."/>
            <person name="Morin E."/>
            <person name="Kohler A."/>
            <person name="Barry K."/>
            <person name="LaButti K."/>
            <person name="Morin E."/>
            <person name="Salamov A."/>
            <person name="Lipzen A."/>
            <person name="Mereny Z."/>
            <person name="Hegedus B."/>
            <person name="Baldrian P."/>
            <person name="Stursova M."/>
            <person name="Weitz H."/>
            <person name="Taylor A."/>
            <person name="Grigoriev I.V."/>
            <person name="Nagy L.G."/>
            <person name="Martin F."/>
            <person name="Kauserud H."/>
        </authorList>
    </citation>
    <scope>NUCLEOTIDE SEQUENCE</scope>
    <source>
        <strain evidence="3">CBHHK002</strain>
    </source>
</reference>
<organism evidence="3 4">
    <name type="scientific">Mycena albidolilacea</name>
    <dbReference type="NCBI Taxonomy" id="1033008"/>
    <lineage>
        <taxon>Eukaryota</taxon>
        <taxon>Fungi</taxon>
        <taxon>Dikarya</taxon>
        <taxon>Basidiomycota</taxon>
        <taxon>Agaricomycotina</taxon>
        <taxon>Agaricomycetes</taxon>
        <taxon>Agaricomycetidae</taxon>
        <taxon>Agaricales</taxon>
        <taxon>Marasmiineae</taxon>
        <taxon>Mycenaceae</taxon>
        <taxon>Mycena</taxon>
    </lineage>
</organism>
<keyword evidence="3" id="KW-0378">Hydrolase</keyword>
<dbReference type="SUPFAM" id="SSF49899">
    <property type="entry name" value="Concanavalin A-like lectins/glucanases"/>
    <property type="match status" value="1"/>
</dbReference>
<dbReference type="InterPro" id="IPR050546">
    <property type="entry name" value="Glycosyl_Hydrlase_16"/>
</dbReference>
<dbReference type="AlphaFoldDB" id="A0AAD7F0N9"/>
<comment type="caution">
    <text evidence="3">The sequence shown here is derived from an EMBL/GenBank/DDBJ whole genome shotgun (WGS) entry which is preliminary data.</text>
</comment>
<evidence type="ECO:0000256" key="1">
    <source>
        <dbReference type="SAM" id="SignalP"/>
    </source>
</evidence>
<name>A0AAD7F0N9_9AGAR</name>
<keyword evidence="4" id="KW-1185">Reference proteome</keyword>
<dbReference type="EMBL" id="JARIHO010000007">
    <property type="protein sequence ID" value="KAJ7358316.1"/>
    <property type="molecule type" value="Genomic_DNA"/>
</dbReference>
<proteinExistence type="predicted"/>
<feature type="domain" description="GH16" evidence="2">
    <location>
        <begin position="17"/>
        <end position="285"/>
    </location>
</feature>
<dbReference type="Proteomes" id="UP001218218">
    <property type="component" value="Unassembled WGS sequence"/>
</dbReference>
<keyword evidence="1" id="KW-0732">Signal</keyword>
<dbReference type="Pfam" id="PF26113">
    <property type="entry name" value="GH16_XgeA"/>
    <property type="match status" value="1"/>
</dbReference>
<evidence type="ECO:0000313" key="4">
    <source>
        <dbReference type="Proteomes" id="UP001218218"/>
    </source>
</evidence>
<sequence>MQSIAGPFLALSLLLATASAAIPSLSGYNVVWSDDFNGAQGVGVDSSKWVQKVGPTGANGELEVYTSGTGNVHLSGDGQLYIIPTLSGGTWHSGRLESNAAWFAPTGGAMILQSELWVPDFAGSPAKFGGLWPAFWTKGNNYRSSGVSWPRCGEWDIFEVTDKLGNQNQGTLHFEDASGANNGAFNKRVTYATGQYHTWAFKVDLRNSDWTKQALTWYLDGVEFYKVTGAMIGTFEQWVQLAWNDYYIILNVAVGGDYPGYPTSQTVSGYDSSMRVRYVAVYKTV</sequence>
<gene>
    <name evidence="3" type="ORF">DFH08DRAFT_770183</name>
</gene>